<gene>
    <name evidence="3" type="ORF">IDH45_27310</name>
</gene>
<evidence type="ECO:0008006" key="5">
    <source>
        <dbReference type="Google" id="ProtNLM"/>
    </source>
</evidence>
<dbReference type="AlphaFoldDB" id="A0A927CDN1"/>
<keyword evidence="4" id="KW-1185">Reference proteome</keyword>
<evidence type="ECO:0000256" key="2">
    <source>
        <dbReference type="SAM" id="SignalP"/>
    </source>
</evidence>
<dbReference type="EMBL" id="JACXJA010000046">
    <property type="protein sequence ID" value="MBD2865695.1"/>
    <property type="molecule type" value="Genomic_DNA"/>
</dbReference>
<accession>A0A927CDN1</accession>
<evidence type="ECO:0000313" key="4">
    <source>
        <dbReference type="Proteomes" id="UP000639396"/>
    </source>
</evidence>
<feature type="signal peptide" evidence="2">
    <location>
        <begin position="1"/>
        <end position="28"/>
    </location>
</feature>
<evidence type="ECO:0000256" key="1">
    <source>
        <dbReference type="SAM" id="MobiDB-lite"/>
    </source>
</evidence>
<feature type="compositionally biased region" description="Polar residues" evidence="1">
    <location>
        <begin position="25"/>
        <end position="49"/>
    </location>
</feature>
<feature type="chain" id="PRO_5038526301" description="Lipoprotein" evidence="2">
    <location>
        <begin position="29"/>
        <end position="157"/>
    </location>
</feature>
<dbReference type="PROSITE" id="PS51257">
    <property type="entry name" value="PROKAR_LIPOPROTEIN"/>
    <property type="match status" value="1"/>
</dbReference>
<dbReference type="RefSeq" id="WP_190931318.1">
    <property type="nucleotide sequence ID" value="NZ_JACXJA010000046.1"/>
</dbReference>
<reference evidence="3" key="1">
    <citation type="submission" date="2020-09" db="EMBL/GenBank/DDBJ databases">
        <title>A novel bacterium of genus Paenibacillus, isolated from South China Sea.</title>
        <authorList>
            <person name="Huang H."/>
            <person name="Mo K."/>
            <person name="Hu Y."/>
        </authorList>
    </citation>
    <scope>NUCLEOTIDE SEQUENCE</scope>
    <source>
        <strain evidence="3">IB182363</strain>
    </source>
</reference>
<feature type="region of interest" description="Disordered" evidence="1">
    <location>
        <begin position="25"/>
        <end position="62"/>
    </location>
</feature>
<protein>
    <recommendedName>
        <fullName evidence="5">Lipoprotein</fullName>
    </recommendedName>
</protein>
<proteinExistence type="predicted"/>
<dbReference type="Proteomes" id="UP000639396">
    <property type="component" value="Unassembled WGS sequence"/>
</dbReference>
<organism evidence="3 4">
    <name type="scientific">Paenibacillus oceani</name>
    <dbReference type="NCBI Taxonomy" id="2772510"/>
    <lineage>
        <taxon>Bacteria</taxon>
        <taxon>Bacillati</taxon>
        <taxon>Bacillota</taxon>
        <taxon>Bacilli</taxon>
        <taxon>Bacillales</taxon>
        <taxon>Paenibacillaceae</taxon>
        <taxon>Paenibacillus</taxon>
    </lineage>
</organism>
<evidence type="ECO:0000313" key="3">
    <source>
        <dbReference type="EMBL" id="MBD2865695.1"/>
    </source>
</evidence>
<name>A0A927CDN1_9BACL</name>
<comment type="caution">
    <text evidence="3">The sequence shown here is derived from an EMBL/GenBank/DDBJ whole genome shotgun (WGS) entry which is preliminary data.</text>
</comment>
<sequence length="157" mass="17044">MRNKIWKSAGISIMAAMLAGACSPTALTDPTPSQQSRETSKPSSVQASGKENMPEYLPADFPLPKDAEIETSHSGINDGRKSALLVFTTKESMSSVTKLYKDYFKTQNLADAAQTIDDKNIIIQGENKTKKQSWSMIGGVLASKDGVIELTVTWSEL</sequence>
<keyword evidence="2" id="KW-0732">Signal</keyword>